<accession>A0A0E9SSR9</accession>
<reference evidence="1" key="1">
    <citation type="submission" date="2014-11" db="EMBL/GenBank/DDBJ databases">
        <authorList>
            <person name="Amaro Gonzalez C."/>
        </authorList>
    </citation>
    <scope>NUCLEOTIDE SEQUENCE</scope>
</reference>
<organism evidence="1">
    <name type="scientific">Anguilla anguilla</name>
    <name type="common">European freshwater eel</name>
    <name type="synonym">Muraena anguilla</name>
    <dbReference type="NCBI Taxonomy" id="7936"/>
    <lineage>
        <taxon>Eukaryota</taxon>
        <taxon>Metazoa</taxon>
        <taxon>Chordata</taxon>
        <taxon>Craniata</taxon>
        <taxon>Vertebrata</taxon>
        <taxon>Euteleostomi</taxon>
        <taxon>Actinopterygii</taxon>
        <taxon>Neopterygii</taxon>
        <taxon>Teleostei</taxon>
        <taxon>Anguilliformes</taxon>
        <taxon>Anguillidae</taxon>
        <taxon>Anguilla</taxon>
    </lineage>
</organism>
<dbReference type="AlphaFoldDB" id="A0A0E9SSR9"/>
<sequence length="53" mass="6501">MNIETLTFYTKQKNGMYDIMQLIYMKYNQIVLNKICMDLYQTKKKKNKNVLCR</sequence>
<reference evidence="1" key="2">
    <citation type="journal article" date="2015" name="Fish Shellfish Immunol.">
        <title>Early steps in the European eel (Anguilla anguilla)-Vibrio vulnificus interaction in the gills: Role of the RtxA13 toxin.</title>
        <authorList>
            <person name="Callol A."/>
            <person name="Pajuelo D."/>
            <person name="Ebbesson L."/>
            <person name="Teles M."/>
            <person name="MacKenzie S."/>
            <person name="Amaro C."/>
        </authorList>
    </citation>
    <scope>NUCLEOTIDE SEQUENCE</scope>
</reference>
<dbReference type="EMBL" id="GBXM01064183">
    <property type="protein sequence ID" value="JAH44394.1"/>
    <property type="molecule type" value="Transcribed_RNA"/>
</dbReference>
<name>A0A0E9SSR9_ANGAN</name>
<evidence type="ECO:0000313" key="1">
    <source>
        <dbReference type="EMBL" id="JAH44394.1"/>
    </source>
</evidence>
<protein>
    <submittedName>
        <fullName evidence="1">Uncharacterized protein</fullName>
    </submittedName>
</protein>
<proteinExistence type="predicted"/>